<dbReference type="EMBL" id="PQXF01000054">
    <property type="protein sequence ID" value="PXF57623.1"/>
    <property type="molecule type" value="Genomic_DNA"/>
</dbReference>
<reference evidence="1" key="1">
    <citation type="submission" date="2018-01" db="EMBL/GenBank/DDBJ databases">
        <authorList>
            <person name="Krukenberg V."/>
        </authorList>
    </citation>
    <scope>NUCLEOTIDE SEQUENCE</scope>
    <source>
        <strain evidence="1">E20ANME2</strain>
    </source>
</reference>
<sequence length="80" mass="9272">MAIRTVMNLCDEEERTQLEGETMSDIQLDNGITISVGDIEISVHSNELAFDELEERLFAIIDNVDRRFANRDKNYMNYTV</sequence>
<protein>
    <submittedName>
        <fullName evidence="1">Uncharacterized protein</fullName>
    </submittedName>
</protein>
<gene>
    <name evidence="1" type="ORF">C4B59_14810</name>
</gene>
<evidence type="ECO:0000313" key="2">
    <source>
        <dbReference type="Proteomes" id="UP000248329"/>
    </source>
</evidence>
<name>A0AC61KZ28_9EURY</name>
<organism evidence="1 2">
    <name type="scientific">Candidatus Methanogaster sp</name>
    <dbReference type="NCBI Taxonomy" id="3386292"/>
    <lineage>
        <taxon>Archaea</taxon>
        <taxon>Methanobacteriati</taxon>
        <taxon>Methanobacteriota</taxon>
        <taxon>Stenosarchaea group</taxon>
        <taxon>Methanomicrobia</taxon>
        <taxon>Methanosarcinales</taxon>
        <taxon>ANME-2 cluster</taxon>
        <taxon>Candidatus Methanogasteraceae</taxon>
        <taxon>Candidatus Methanogaster</taxon>
    </lineage>
</organism>
<proteinExistence type="predicted"/>
<comment type="caution">
    <text evidence="1">The sequence shown here is derived from an EMBL/GenBank/DDBJ whole genome shotgun (WGS) entry which is preliminary data.</text>
</comment>
<evidence type="ECO:0000313" key="1">
    <source>
        <dbReference type="EMBL" id="PXF57623.1"/>
    </source>
</evidence>
<accession>A0AC61KZ28</accession>
<dbReference type="Proteomes" id="UP000248329">
    <property type="component" value="Unassembled WGS sequence"/>
</dbReference>